<keyword evidence="3" id="KW-1185">Reference proteome</keyword>
<gene>
    <name evidence="2" type="ORF">HMPREF9440_00577</name>
</gene>
<accession>H3KCX3</accession>
<organism evidence="2 3">
    <name type="scientific">Sutterella parvirubra YIT 11816</name>
    <dbReference type="NCBI Taxonomy" id="762967"/>
    <lineage>
        <taxon>Bacteria</taxon>
        <taxon>Pseudomonadati</taxon>
        <taxon>Pseudomonadota</taxon>
        <taxon>Betaproteobacteria</taxon>
        <taxon>Burkholderiales</taxon>
        <taxon>Sutterellaceae</taxon>
        <taxon>Sutterella</taxon>
    </lineage>
</organism>
<evidence type="ECO:0000313" key="2">
    <source>
        <dbReference type="EMBL" id="EHY32033.1"/>
    </source>
</evidence>
<name>H3KCX3_9BURK</name>
<evidence type="ECO:0000313" key="3">
    <source>
        <dbReference type="Proteomes" id="UP000004956"/>
    </source>
</evidence>
<dbReference type="AlphaFoldDB" id="H3KCX3"/>
<evidence type="ECO:0000256" key="1">
    <source>
        <dbReference type="SAM" id="MobiDB-lite"/>
    </source>
</evidence>
<feature type="region of interest" description="Disordered" evidence="1">
    <location>
        <begin position="1"/>
        <end position="42"/>
    </location>
</feature>
<reference evidence="2 3" key="1">
    <citation type="submission" date="2011-11" db="EMBL/GenBank/DDBJ databases">
        <authorList>
            <person name="Weinstock G."/>
            <person name="Sodergren E."/>
            <person name="Clifton S."/>
            <person name="Fulton L."/>
            <person name="Fulton B."/>
            <person name="Courtney L."/>
            <person name="Fronick C."/>
            <person name="Harrison M."/>
            <person name="Strong C."/>
            <person name="Farmer C."/>
            <person name="Delahaunty K."/>
            <person name="Markovic C."/>
            <person name="Hall O."/>
            <person name="Minx P."/>
            <person name="Tomlinson C."/>
            <person name="Mitreva M."/>
            <person name="Hou S."/>
            <person name="Chen J."/>
            <person name="Wollam A."/>
            <person name="Pepin K.H."/>
            <person name="Johnson M."/>
            <person name="Bhonagiri V."/>
            <person name="Zhang X."/>
            <person name="Suruliraj S."/>
            <person name="Warren W."/>
            <person name="Chinwalla A."/>
            <person name="Mardis E.R."/>
            <person name="Wilson R.K."/>
        </authorList>
    </citation>
    <scope>NUCLEOTIDE SEQUENCE [LARGE SCALE GENOMIC DNA]</scope>
    <source>
        <strain evidence="2 3">YIT 11816</strain>
    </source>
</reference>
<proteinExistence type="predicted"/>
<comment type="caution">
    <text evidence="2">The sequence shown here is derived from an EMBL/GenBank/DDBJ whole genome shotgun (WGS) entry which is preliminary data.</text>
</comment>
<sequence>MRTVFRPLCRPLSTPPEEGVAGPRGEKKNAPPRGSRTGRFGA</sequence>
<dbReference type="EMBL" id="AFBQ01000067">
    <property type="protein sequence ID" value="EHY32033.1"/>
    <property type="molecule type" value="Genomic_DNA"/>
</dbReference>
<dbReference type="Proteomes" id="UP000004956">
    <property type="component" value="Unassembled WGS sequence"/>
</dbReference>
<dbReference type="HOGENOM" id="CLU_3258840_0_0_4"/>
<protein>
    <submittedName>
        <fullName evidence="2">Uncharacterized protein</fullName>
    </submittedName>
</protein>